<accession>A0A0G1CAJ1</accession>
<dbReference type="Proteomes" id="UP000034951">
    <property type="component" value="Unassembled WGS sequence"/>
</dbReference>
<gene>
    <name evidence="4" type="ORF">UV10_C0001G0085</name>
</gene>
<evidence type="ECO:0000313" key="4">
    <source>
        <dbReference type="EMBL" id="KKS46628.1"/>
    </source>
</evidence>
<evidence type="ECO:0000256" key="1">
    <source>
        <dbReference type="SAM" id="Coils"/>
    </source>
</evidence>
<dbReference type="Pfam" id="PF01551">
    <property type="entry name" value="Peptidase_M23"/>
    <property type="match status" value="1"/>
</dbReference>
<dbReference type="GO" id="GO:0004222">
    <property type="term" value="F:metalloendopeptidase activity"/>
    <property type="evidence" value="ECO:0007669"/>
    <property type="project" value="TreeGrafter"/>
</dbReference>
<evidence type="ECO:0000259" key="3">
    <source>
        <dbReference type="Pfam" id="PF01551"/>
    </source>
</evidence>
<feature type="coiled-coil region" evidence="1">
    <location>
        <begin position="19"/>
        <end position="95"/>
    </location>
</feature>
<sequence length="405" mass="45755">MRYKILIIFIFFALPFGSLYAQTDENDILREQIKAKEEEIKKLEAEEIKYKEALVGKQNQAKTLKDQIATIDNQIKRLQTDLKITQAKISKTESNINLHSRAIKEKGKEIKNRKSSIGETIRFLERSDNEGLLALILKSKKFSSFLSENQYLIGLQSGLYNNLVSLIQAKGELEELVREENGLKNELGELKGSLIIKNRLVVNQKQEKNNLLKETKNQEIEYQKIISKIQIRQAEIQKDIFELENKLRGEVGGVPKPRPGALAWPVLGRITQGYGPTSVTGFYNDAYRFHNGVDIAAYYGAPIMSSLDGIVAAVGDNGKYVYGKWVAVRHNNGLTTLYTHLSERTVNIGQSVRQGQIIGYEGSTGFVTGPHLHFTVYSTNTFRVENRWFGPLPLGGSINPFDYLL</sequence>
<dbReference type="EMBL" id="LCDE01000001">
    <property type="protein sequence ID" value="KKS46628.1"/>
    <property type="molecule type" value="Genomic_DNA"/>
</dbReference>
<evidence type="ECO:0000313" key="5">
    <source>
        <dbReference type="Proteomes" id="UP000034951"/>
    </source>
</evidence>
<dbReference type="PANTHER" id="PTHR21666:SF270">
    <property type="entry name" value="MUREIN HYDROLASE ACTIVATOR ENVC"/>
    <property type="match status" value="1"/>
</dbReference>
<proteinExistence type="predicted"/>
<keyword evidence="2" id="KW-0732">Signal</keyword>
<dbReference type="Gene3D" id="6.10.250.3150">
    <property type="match status" value="1"/>
</dbReference>
<dbReference type="Gene3D" id="2.70.70.10">
    <property type="entry name" value="Glucose Permease (Domain IIA)"/>
    <property type="match status" value="1"/>
</dbReference>
<evidence type="ECO:0000256" key="2">
    <source>
        <dbReference type="SAM" id="SignalP"/>
    </source>
</evidence>
<feature type="domain" description="M23ase beta-sheet core" evidence="3">
    <location>
        <begin position="288"/>
        <end position="379"/>
    </location>
</feature>
<comment type="caution">
    <text evidence="4">The sequence shown here is derived from an EMBL/GenBank/DDBJ whole genome shotgun (WGS) entry which is preliminary data.</text>
</comment>
<protein>
    <submittedName>
        <fullName evidence="4">Peptidase, M23/M37 family</fullName>
    </submittedName>
</protein>
<name>A0A0G1CAJ1_9BACT</name>
<organism evidence="4 5">
    <name type="scientific">Candidatus Azambacteria bacterium GW2011_GWA1_42_19</name>
    <dbReference type="NCBI Taxonomy" id="1618609"/>
    <lineage>
        <taxon>Bacteria</taxon>
        <taxon>Candidatus Azamiibacteriota</taxon>
    </lineage>
</organism>
<dbReference type="InterPro" id="IPR011055">
    <property type="entry name" value="Dup_hybrid_motif"/>
</dbReference>
<feature type="coiled-coil region" evidence="1">
    <location>
        <begin position="166"/>
        <end position="221"/>
    </location>
</feature>
<feature type="chain" id="PRO_5002536229" evidence="2">
    <location>
        <begin position="22"/>
        <end position="405"/>
    </location>
</feature>
<dbReference type="AlphaFoldDB" id="A0A0G1CAJ1"/>
<dbReference type="InterPro" id="IPR050570">
    <property type="entry name" value="Cell_wall_metabolism_enzyme"/>
</dbReference>
<feature type="signal peptide" evidence="2">
    <location>
        <begin position="1"/>
        <end position="21"/>
    </location>
</feature>
<dbReference type="InterPro" id="IPR016047">
    <property type="entry name" value="M23ase_b-sheet_dom"/>
</dbReference>
<reference evidence="4 5" key="1">
    <citation type="journal article" date="2015" name="Nature">
        <title>rRNA introns, odd ribosomes, and small enigmatic genomes across a large radiation of phyla.</title>
        <authorList>
            <person name="Brown C.T."/>
            <person name="Hug L.A."/>
            <person name="Thomas B.C."/>
            <person name="Sharon I."/>
            <person name="Castelle C.J."/>
            <person name="Singh A."/>
            <person name="Wilkins M.J."/>
            <person name="Williams K.H."/>
            <person name="Banfield J.F."/>
        </authorList>
    </citation>
    <scope>NUCLEOTIDE SEQUENCE [LARGE SCALE GENOMIC DNA]</scope>
</reference>
<dbReference type="PANTHER" id="PTHR21666">
    <property type="entry name" value="PEPTIDASE-RELATED"/>
    <property type="match status" value="1"/>
</dbReference>
<dbReference type="CDD" id="cd12797">
    <property type="entry name" value="M23_peptidase"/>
    <property type="match status" value="1"/>
</dbReference>
<dbReference type="SUPFAM" id="SSF51261">
    <property type="entry name" value="Duplicated hybrid motif"/>
    <property type="match status" value="1"/>
</dbReference>
<keyword evidence="1" id="KW-0175">Coiled coil</keyword>